<keyword evidence="3" id="KW-1185">Reference proteome</keyword>
<protein>
    <recommendedName>
        <fullName evidence="1">Reverse transcriptase Ty1/copia-type domain-containing protein</fullName>
    </recommendedName>
</protein>
<gene>
    <name evidence="2" type="ORF">CDAR_542071</name>
</gene>
<reference evidence="2 3" key="1">
    <citation type="submission" date="2021-06" db="EMBL/GenBank/DDBJ databases">
        <title>Caerostris darwini draft genome.</title>
        <authorList>
            <person name="Kono N."/>
            <person name="Arakawa K."/>
        </authorList>
    </citation>
    <scope>NUCLEOTIDE SEQUENCE [LARGE SCALE GENOMIC DNA]</scope>
</reference>
<proteinExistence type="predicted"/>
<dbReference type="Pfam" id="PF07727">
    <property type="entry name" value="RVT_2"/>
    <property type="match status" value="1"/>
</dbReference>
<dbReference type="InterPro" id="IPR043502">
    <property type="entry name" value="DNA/RNA_pol_sf"/>
</dbReference>
<name>A0AAV4UU81_9ARAC</name>
<dbReference type="GO" id="GO:0071897">
    <property type="term" value="P:DNA biosynthetic process"/>
    <property type="evidence" value="ECO:0007669"/>
    <property type="project" value="UniProtKB-ARBA"/>
</dbReference>
<dbReference type="AlphaFoldDB" id="A0AAV4UU81"/>
<dbReference type="SUPFAM" id="SSF56672">
    <property type="entry name" value="DNA/RNA polymerases"/>
    <property type="match status" value="1"/>
</dbReference>
<accession>A0AAV4UU81</accession>
<evidence type="ECO:0000313" key="2">
    <source>
        <dbReference type="EMBL" id="GIY61446.1"/>
    </source>
</evidence>
<organism evidence="2 3">
    <name type="scientific">Caerostris darwini</name>
    <dbReference type="NCBI Taxonomy" id="1538125"/>
    <lineage>
        <taxon>Eukaryota</taxon>
        <taxon>Metazoa</taxon>
        <taxon>Ecdysozoa</taxon>
        <taxon>Arthropoda</taxon>
        <taxon>Chelicerata</taxon>
        <taxon>Arachnida</taxon>
        <taxon>Araneae</taxon>
        <taxon>Araneomorphae</taxon>
        <taxon>Entelegynae</taxon>
        <taxon>Araneoidea</taxon>
        <taxon>Araneidae</taxon>
        <taxon>Caerostris</taxon>
    </lineage>
</organism>
<comment type="caution">
    <text evidence="2">The sequence shown here is derived from an EMBL/GenBank/DDBJ whole genome shotgun (WGS) entry which is preliminary data.</text>
</comment>
<evidence type="ECO:0000313" key="3">
    <source>
        <dbReference type="Proteomes" id="UP001054837"/>
    </source>
</evidence>
<dbReference type="Proteomes" id="UP001054837">
    <property type="component" value="Unassembled WGS sequence"/>
</dbReference>
<dbReference type="InterPro" id="IPR013103">
    <property type="entry name" value="RVT_2"/>
</dbReference>
<evidence type="ECO:0000259" key="1">
    <source>
        <dbReference type="Pfam" id="PF07727"/>
    </source>
</evidence>
<dbReference type="EMBL" id="BPLQ01011939">
    <property type="protein sequence ID" value="GIY61446.1"/>
    <property type="molecule type" value="Genomic_DNA"/>
</dbReference>
<feature type="domain" description="Reverse transcriptase Ty1/copia-type" evidence="1">
    <location>
        <begin position="39"/>
        <end position="93"/>
    </location>
</feature>
<sequence length="123" mass="14239">MCMDQPEGSLKPKEKNKIYKLKTAIYCLKQAAGAWKLILYVDDILITSKNQRDTLNCISKLKKEYDIKDLGETKYYLGIEITKGKDGSLAINQKEKNRRNNQEVRSNKRTANTWKTNYCKNDG</sequence>